<accession>A0A6C0BZV8</accession>
<name>A0A6C0BZV8_9ZZZZ</name>
<evidence type="ECO:0000313" key="1">
    <source>
        <dbReference type="EMBL" id="QHS97371.1"/>
    </source>
</evidence>
<organism evidence="1">
    <name type="scientific">viral metagenome</name>
    <dbReference type="NCBI Taxonomy" id="1070528"/>
    <lineage>
        <taxon>unclassified sequences</taxon>
        <taxon>metagenomes</taxon>
        <taxon>organismal metagenomes</taxon>
    </lineage>
</organism>
<sequence length="345" mass="41107">MINNIDHYTHAYKPSKTKMWNIINRSSSNNLMSIESGSRALYILRIIQEYDFSREMSKNMILIDYATTLSPIMNKLYKNENTLEYFMDELAGVVHFQNNEFVYNDTFILEEIDIAIREKKYIFVIFSFDDYDVDNIKGINEYCGHSTCALFTPNKKNYDCYYINPHGRDDTKYFKQIVTNKRCKVYYYKKALDIIFMIGFIESINTISKIKINYSDSYRYNYKGVNLQSGDCYGVCFAFPYIIYYYIGKYLTRPRYFMNEDENIYIESGIKLLKNGRLGFFVEMMFADFSEKYKNKLFDKKYSYRTNREKTEKFVINNAGHFLKSVVSPMISMMLQTKIKNILSY</sequence>
<proteinExistence type="predicted"/>
<dbReference type="AlphaFoldDB" id="A0A6C0BZV8"/>
<dbReference type="EMBL" id="MN739294">
    <property type="protein sequence ID" value="QHS97371.1"/>
    <property type="molecule type" value="Genomic_DNA"/>
</dbReference>
<reference evidence="1" key="1">
    <citation type="journal article" date="2020" name="Nature">
        <title>Giant virus diversity and host interactions through global metagenomics.</title>
        <authorList>
            <person name="Schulz F."/>
            <person name="Roux S."/>
            <person name="Paez-Espino D."/>
            <person name="Jungbluth S."/>
            <person name="Walsh D.A."/>
            <person name="Denef V.J."/>
            <person name="McMahon K.D."/>
            <person name="Konstantinidis K.T."/>
            <person name="Eloe-Fadrosh E.A."/>
            <person name="Kyrpides N.C."/>
            <person name="Woyke T."/>
        </authorList>
    </citation>
    <scope>NUCLEOTIDE SEQUENCE</scope>
    <source>
        <strain evidence="1">GVMAG-M-3300020169-51</strain>
    </source>
</reference>
<protein>
    <submittedName>
        <fullName evidence="1">Uncharacterized protein</fullName>
    </submittedName>
</protein>